<dbReference type="EMBL" id="KB467865">
    <property type="protein sequence ID" value="PCH36141.1"/>
    <property type="molecule type" value="Genomic_DNA"/>
</dbReference>
<sequence>MAQAVLNQEAIALNEFQRRMSFTGSQIPVGSLGHPVIPFFATCPPGQMVNVWTSIAPHPLAPAPSMYVSVPQKLYQPSSRQYPDRYIILFTQNGVMGVNGADAYSNRMDDLDFADDLVFVEMSGSRPSCRIEPSFGRRYSHQFYVKRSGKPITRKELAKRIAEEVKRYLQEEPFGDNPIPINHVLILGVTKTSNGSVQPEIAVLTTMPSVSQLAVPAGNYMGAPFPPGNQLGSAMLVPSLFQWIPAA</sequence>
<evidence type="ECO:0000313" key="2">
    <source>
        <dbReference type="Proteomes" id="UP000218811"/>
    </source>
</evidence>
<dbReference type="OrthoDB" id="2753683at2759"/>
<dbReference type="Proteomes" id="UP000218811">
    <property type="component" value="Unassembled WGS sequence"/>
</dbReference>
<organism evidence="1 2">
    <name type="scientific">Wolfiporia cocos (strain MD-104)</name>
    <name type="common">Brown rot fungus</name>
    <dbReference type="NCBI Taxonomy" id="742152"/>
    <lineage>
        <taxon>Eukaryota</taxon>
        <taxon>Fungi</taxon>
        <taxon>Dikarya</taxon>
        <taxon>Basidiomycota</taxon>
        <taxon>Agaricomycotina</taxon>
        <taxon>Agaricomycetes</taxon>
        <taxon>Polyporales</taxon>
        <taxon>Phaeolaceae</taxon>
        <taxon>Wolfiporia</taxon>
    </lineage>
</organism>
<accession>A0A2H3J2C7</accession>
<reference evidence="1 2" key="1">
    <citation type="journal article" date="2012" name="Science">
        <title>The Paleozoic origin of enzymatic lignin decomposition reconstructed from 31 fungal genomes.</title>
        <authorList>
            <person name="Floudas D."/>
            <person name="Binder M."/>
            <person name="Riley R."/>
            <person name="Barry K."/>
            <person name="Blanchette R.A."/>
            <person name="Henrissat B."/>
            <person name="Martinez A.T."/>
            <person name="Otillar R."/>
            <person name="Spatafora J.W."/>
            <person name="Yadav J.S."/>
            <person name="Aerts A."/>
            <person name="Benoit I."/>
            <person name="Boyd A."/>
            <person name="Carlson A."/>
            <person name="Copeland A."/>
            <person name="Coutinho P.M."/>
            <person name="de Vries R.P."/>
            <person name="Ferreira P."/>
            <person name="Findley K."/>
            <person name="Foster B."/>
            <person name="Gaskell J."/>
            <person name="Glotzer D."/>
            <person name="Gorecki P."/>
            <person name="Heitman J."/>
            <person name="Hesse C."/>
            <person name="Hori C."/>
            <person name="Igarashi K."/>
            <person name="Jurgens J.A."/>
            <person name="Kallen N."/>
            <person name="Kersten P."/>
            <person name="Kohler A."/>
            <person name="Kuees U."/>
            <person name="Kumar T.K.A."/>
            <person name="Kuo A."/>
            <person name="LaButti K."/>
            <person name="Larrondo L.F."/>
            <person name="Lindquist E."/>
            <person name="Ling A."/>
            <person name="Lombard V."/>
            <person name="Lucas S."/>
            <person name="Lundell T."/>
            <person name="Martin R."/>
            <person name="McLaughlin D.J."/>
            <person name="Morgenstern I."/>
            <person name="Morin E."/>
            <person name="Murat C."/>
            <person name="Nagy L.G."/>
            <person name="Nolan M."/>
            <person name="Ohm R.A."/>
            <person name="Patyshakuliyeva A."/>
            <person name="Rokas A."/>
            <person name="Ruiz-Duenas F.J."/>
            <person name="Sabat G."/>
            <person name="Salamov A."/>
            <person name="Samejima M."/>
            <person name="Schmutz J."/>
            <person name="Slot J.C."/>
            <person name="St John F."/>
            <person name="Stenlid J."/>
            <person name="Sun H."/>
            <person name="Sun S."/>
            <person name="Syed K."/>
            <person name="Tsang A."/>
            <person name="Wiebenga A."/>
            <person name="Young D."/>
            <person name="Pisabarro A."/>
            <person name="Eastwood D.C."/>
            <person name="Martin F."/>
            <person name="Cullen D."/>
            <person name="Grigoriev I.V."/>
            <person name="Hibbett D.S."/>
        </authorList>
    </citation>
    <scope>NUCLEOTIDE SEQUENCE [LARGE SCALE GENOMIC DNA]</scope>
    <source>
        <strain evidence="1 2">MD-104</strain>
    </source>
</reference>
<protein>
    <submittedName>
        <fullName evidence="1">Uncharacterized protein</fullName>
    </submittedName>
</protein>
<dbReference type="AlphaFoldDB" id="A0A2H3J2C7"/>
<evidence type="ECO:0000313" key="1">
    <source>
        <dbReference type="EMBL" id="PCH36141.1"/>
    </source>
</evidence>
<gene>
    <name evidence="1" type="ORF">WOLCODRAFT_166716</name>
</gene>
<name>A0A2H3J2C7_WOLCO</name>
<proteinExistence type="predicted"/>
<keyword evidence="2" id="KW-1185">Reference proteome</keyword>